<proteinExistence type="predicted"/>
<evidence type="ECO:0000313" key="3">
    <source>
        <dbReference type="Proteomes" id="UP000003009"/>
    </source>
</evidence>
<protein>
    <submittedName>
        <fullName evidence="2">Uncharacterized protein</fullName>
    </submittedName>
</protein>
<feature type="compositionally biased region" description="Low complexity" evidence="1">
    <location>
        <begin position="1"/>
        <end position="14"/>
    </location>
</feature>
<dbReference type="EMBL" id="ACJW02000003">
    <property type="protein sequence ID" value="EEP67739.1"/>
    <property type="molecule type" value="Genomic_DNA"/>
</dbReference>
<dbReference type="Proteomes" id="UP000003009">
    <property type="component" value="Unassembled WGS sequence"/>
</dbReference>
<evidence type="ECO:0000256" key="1">
    <source>
        <dbReference type="SAM" id="MobiDB-lite"/>
    </source>
</evidence>
<comment type="caution">
    <text evidence="2">The sequence shown here is derived from an EMBL/GenBank/DDBJ whole genome shotgun (WGS) entry which is preliminary data.</text>
</comment>
<sequence length="172" mass="19460">MKPQTPATQNTKPTTPKKQRPPKPNLTIIGLPTADNTYTFTPLGYFPTKKAAHRAIAEQQKDAPDLIYFMLEDKEAPLYKKNGCPIGKGSLKRDCMGLKFQTLHGVVFSNAPLHGVKVSNLTWGCFRKWALHGIVFQTALFILEKNHHPNNKKPIVTRQPFFIAFGNRKNYE</sequence>
<accession>C4GIW7</accession>
<dbReference type="AlphaFoldDB" id="C4GIW7"/>
<keyword evidence="3" id="KW-1185">Reference proteome</keyword>
<name>C4GIW7_9NEIS</name>
<gene>
    <name evidence="2" type="ORF">GCWU000324_01989</name>
</gene>
<reference evidence="2" key="1">
    <citation type="submission" date="2009-04" db="EMBL/GenBank/DDBJ databases">
        <authorList>
            <person name="Weinstock G."/>
            <person name="Sodergren E."/>
            <person name="Clifton S."/>
            <person name="Fulton L."/>
            <person name="Fulton B."/>
            <person name="Courtney L."/>
            <person name="Fronick C."/>
            <person name="Harrison M."/>
            <person name="Strong C."/>
            <person name="Farmer C."/>
            <person name="Delahaunty K."/>
            <person name="Markovic C."/>
            <person name="Hall O."/>
            <person name="Minx P."/>
            <person name="Tomlinson C."/>
            <person name="Mitreva M."/>
            <person name="Nelson J."/>
            <person name="Hou S."/>
            <person name="Wollam A."/>
            <person name="Pepin K.H."/>
            <person name="Johnson M."/>
            <person name="Bhonagiri V."/>
            <person name="Nash W.E."/>
            <person name="Warren W."/>
            <person name="Chinwalla A."/>
            <person name="Mardis E.R."/>
            <person name="Wilson R.K."/>
        </authorList>
    </citation>
    <scope>NUCLEOTIDE SEQUENCE [LARGE SCALE GENOMIC DNA]</scope>
    <source>
        <strain evidence="2">ATCC 51147</strain>
    </source>
</reference>
<dbReference type="HOGENOM" id="CLU_1553220_0_0_4"/>
<dbReference type="STRING" id="629741.GCWU000324_01989"/>
<feature type="region of interest" description="Disordered" evidence="1">
    <location>
        <begin position="1"/>
        <end position="25"/>
    </location>
</feature>
<organism evidence="2 3">
    <name type="scientific">Kingella oralis ATCC 51147</name>
    <dbReference type="NCBI Taxonomy" id="629741"/>
    <lineage>
        <taxon>Bacteria</taxon>
        <taxon>Pseudomonadati</taxon>
        <taxon>Pseudomonadota</taxon>
        <taxon>Betaproteobacteria</taxon>
        <taxon>Neisseriales</taxon>
        <taxon>Neisseriaceae</taxon>
        <taxon>Kingella</taxon>
    </lineage>
</organism>
<evidence type="ECO:0000313" key="2">
    <source>
        <dbReference type="EMBL" id="EEP67739.1"/>
    </source>
</evidence>